<dbReference type="GO" id="GO:0016740">
    <property type="term" value="F:transferase activity"/>
    <property type="evidence" value="ECO:0007669"/>
    <property type="project" value="UniProtKB-KW"/>
</dbReference>
<evidence type="ECO:0000259" key="1">
    <source>
        <dbReference type="PROSITE" id="PS51278"/>
    </source>
</evidence>
<dbReference type="PANTHER" id="PTHR42824">
    <property type="entry name" value="GLUTAMINE AMIDOTRANSFERASE"/>
    <property type="match status" value="1"/>
</dbReference>
<dbReference type="PROSITE" id="PS51278">
    <property type="entry name" value="GATASE_TYPE_2"/>
    <property type="match status" value="1"/>
</dbReference>
<protein>
    <submittedName>
        <fullName evidence="2">Class II glutamine amidotransferase</fullName>
    </submittedName>
</protein>
<keyword evidence="2" id="KW-0808">Transferase</keyword>
<feature type="domain" description="Glutamine amidotransferase type-2" evidence="1">
    <location>
        <begin position="1"/>
        <end position="233"/>
    </location>
</feature>
<dbReference type="InterPro" id="IPR017932">
    <property type="entry name" value="GATase_2_dom"/>
</dbReference>
<gene>
    <name evidence="2" type="ORF">DFR86_10520</name>
</gene>
<keyword evidence="3" id="KW-1185">Reference proteome</keyword>
<dbReference type="KEGG" id="asul:DFR86_10520"/>
<dbReference type="SUPFAM" id="SSF56235">
    <property type="entry name" value="N-terminal nucleophile aminohydrolases (Ntn hydrolases)"/>
    <property type="match status" value="1"/>
</dbReference>
<keyword evidence="2" id="KW-0315">Glutamine amidotransferase</keyword>
<dbReference type="Gene3D" id="3.60.20.10">
    <property type="entry name" value="Glutamine Phosphoribosylpyrophosphate, subunit 1, domain 1"/>
    <property type="match status" value="1"/>
</dbReference>
<reference evidence="2 3" key="1">
    <citation type="submission" date="2018-05" db="EMBL/GenBank/DDBJ databases">
        <title>Complete Genome Sequences of Extremely Thermoacidophilic, Metal-Mobilizing Type-Strain Members of the Archaeal Family Sulfolobaceae: Acidianus brierleyi DSM-1651T, Acidianus sulfidivorans DSM-18786T, Metallosphaera hakonensis DSM-7519T, and Metallosphaera prunae DSM-10039T.</title>
        <authorList>
            <person name="Counts J.A."/>
            <person name="Kelly R.M."/>
        </authorList>
    </citation>
    <scope>NUCLEOTIDE SEQUENCE [LARGE SCALE GENOMIC DNA]</scope>
    <source>
        <strain evidence="2 3">JP7</strain>
    </source>
</reference>
<organism evidence="2 3">
    <name type="scientific">Acidianus sulfidivorans JP7</name>
    <dbReference type="NCBI Taxonomy" id="619593"/>
    <lineage>
        <taxon>Archaea</taxon>
        <taxon>Thermoproteota</taxon>
        <taxon>Thermoprotei</taxon>
        <taxon>Sulfolobales</taxon>
        <taxon>Sulfolobaceae</taxon>
        <taxon>Acidianus</taxon>
    </lineage>
</organism>
<dbReference type="EMBL" id="CP029288">
    <property type="protein sequence ID" value="AWR98336.1"/>
    <property type="molecule type" value="Genomic_DNA"/>
</dbReference>
<evidence type="ECO:0000313" key="2">
    <source>
        <dbReference type="EMBL" id="AWR98336.1"/>
    </source>
</evidence>
<dbReference type="PANTHER" id="PTHR42824:SF1">
    <property type="entry name" value="GLUTAMINE AMIDOTRANSFERASE YAFJ-RELATED"/>
    <property type="match status" value="1"/>
</dbReference>
<proteinExistence type="predicted"/>
<dbReference type="Proteomes" id="UP000248410">
    <property type="component" value="Chromosome"/>
</dbReference>
<dbReference type="AlphaFoldDB" id="A0A2U9IQS7"/>
<dbReference type="InterPro" id="IPR029055">
    <property type="entry name" value="Ntn_hydrolases_N"/>
</dbReference>
<accession>A0A2U9IQS7</accession>
<name>A0A2U9IQS7_9CREN</name>
<evidence type="ECO:0000313" key="3">
    <source>
        <dbReference type="Proteomes" id="UP000248410"/>
    </source>
</evidence>
<sequence length="233" mass="27806">MFAYYGNSKDRVKELFECLKKAAKEDIYYPKPHEDGWGLVLLTRDKLIHYRDINPIYYTDAFPLNLKDEEMMVIVHARQASDKDLVSSFYSHPYLETDDKYVYYLAHNGSVDKEEIAKELKIYNAKYLVDSELLLKYIIFNEYYEKIKKYTKSSLNIILLKIQRDTKEASLYFMNYYNSEYIKLKNMNEKYYPMYYSDIDGKAVFSSTVGFYCGENREVEKGKLIELGRMKIR</sequence>